<dbReference type="PANTHER" id="PTHR32246:SF68">
    <property type="entry name" value="OS01G0853800 PROTEIN"/>
    <property type="match status" value="1"/>
</dbReference>
<reference evidence="3" key="4">
    <citation type="submission" date="2019-03" db="UniProtKB">
        <authorList>
            <consortium name="EnsemblPlants"/>
        </authorList>
    </citation>
    <scope>IDENTIFICATION</scope>
</reference>
<sequence length="413" mass="44232">VASPASHQIRATHHQPPHQSKREGQSSPPPRHGFPVPIPLPSPPAPTPAAPAPPAPAPPPAVPDPAPFDAPAAGGAPQGHGSGGHRRLGQAPEENVNWRRGDLRAYAVAYLDPSRRTATRPDDAGGCKPAWNERITLQLPPHLSPHDPSLLLSLDVFHSKPSDSPKPLVGSARSPLRDLLFPASPNPSSDSPASPIITLPLLRPSGRPQGKLRIRVALRERSPPPPEPQYPPPSSSPYYFPAPPPPTYSAPPQYGSDQYYRPSGYYSAPPPPPPSQYEYNTGPSAPVEYGRQYEQRGRTEGVTGQYDPRRTEGVTGQYEPKGRTEGVTGQYEPKGRTEGVTGQYEQRGRTEGGTPSERYGLGAGLAVGAVAGAVGALAIDEGVKYKEEKAAERVGEKVAPAARDDYSEYRREY</sequence>
<reference evidence="4" key="2">
    <citation type="journal article" date="2017" name="Nat. Plants">
        <title>The Aegilops tauschii genome reveals multiple impacts of transposons.</title>
        <authorList>
            <person name="Zhao G."/>
            <person name="Zou C."/>
            <person name="Li K."/>
            <person name="Wang K."/>
            <person name="Li T."/>
            <person name="Gao L."/>
            <person name="Zhang X."/>
            <person name="Wang H."/>
            <person name="Yang Z."/>
            <person name="Liu X."/>
            <person name="Jiang W."/>
            <person name="Mao L."/>
            <person name="Kong X."/>
            <person name="Jiao Y."/>
            <person name="Jia J."/>
        </authorList>
    </citation>
    <scope>NUCLEOTIDE SEQUENCE [LARGE SCALE GENOMIC DNA]</scope>
    <source>
        <strain evidence="4">cv. AL8/78</strain>
    </source>
</reference>
<protein>
    <recommendedName>
        <fullName evidence="2">C2 domain-containing protein</fullName>
    </recommendedName>
</protein>
<feature type="compositionally biased region" description="Pro residues" evidence="1">
    <location>
        <begin position="27"/>
        <end position="68"/>
    </location>
</feature>
<feature type="region of interest" description="Disordered" evidence="1">
    <location>
        <begin position="388"/>
        <end position="413"/>
    </location>
</feature>
<dbReference type="PANTHER" id="PTHR32246">
    <property type="entry name" value="INGRESSION PROTEIN FIC1"/>
    <property type="match status" value="1"/>
</dbReference>
<dbReference type="Gramene" id="AET3Gv20824200.1">
    <property type="protein sequence ID" value="AET3Gv20824200.1"/>
    <property type="gene ID" value="AET3Gv20824200"/>
</dbReference>
<reference evidence="3" key="5">
    <citation type="journal article" date="2021" name="G3 (Bethesda)">
        <title>Aegilops tauschii genome assembly Aet v5.0 features greater sequence contiguity and improved annotation.</title>
        <authorList>
            <person name="Wang L."/>
            <person name="Zhu T."/>
            <person name="Rodriguez J.C."/>
            <person name="Deal K.R."/>
            <person name="Dubcovsky J."/>
            <person name="McGuire P.E."/>
            <person name="Lux T."/>
            <person name="Spannagl M."/>
            <person name="Mayer K.F.X."/>
            <person name="Baldrich P."/>
            <person name="Meyers B.C."/>
            <person name="Huo N."/>
            <person name="Gu Y.Q."/>
            <person name="Zhou H."/>
            <person name="Devos K.M."/>
            <person name="Bennetzen J.L."/>
            <person name="Unver T."/>
            <person name="Budak H."/>
            <person name="Gulick P.J."/>
            <person name="Galiba G."/>
            <person name="Kalapos B."/>
            <person name="Nelson D.R."/>
            <person name="Li P."/>
            <person name="You F.M."/>
            <person name="Luo M.C."/>
            <person name="Dvorak J."/>
        </authorList>
    </citation>
    <scope>NUCLEOTIDE SEQUENCE [LARGE SCALE GENOMIC DNA]</scope>
    <source>
        <strain evidence="3">cv. AL8/78</strain>
    </source>
</reference>
<proteinExistence type="predicted"/>
<feature type="region of interest" description="Disordered" evidence="1">
    <location>
        <begin position="1"/>
        <end position="101"/>
    </location>
</feature>
<feature type="compositionally biased region" description="Pro residues" evidence="1">
    <location>
        <begin position="223"/>
        <end position="249"/>
    </location>
</feature>
<dbReference type="AlphaFoldDB" id="A0A453FY44"/>
<dbReference type="Pfam" id="PF00168">
    <property type="entry name" value="C2"/>
    <property type="match status" value="1"/>
</dbReference>
<dbReference type="Proteomes" id="UP000015105">
    <property type="component" value="Chromosome 3D"/>
</dbReference>
<accession>A0A453FY44</accession>
<dbReference type="STRING" id="200361.A0A453FY44"/>
<feature type="compositionally biased region" description="Low complexity" evidence="1">
    <location>
        <begin position="182"/>
        <end position="195"/>
    </location>
</feature>
<dbReference type="GO" id="GO:0006952">
    <property type="term" value="P:defense response"/>
    <property type="evidence" value="ECO:0007669"/>
    <property type="project" value="InterPro"/>
</dbReference>
<dbReference type="InterPro" id="IPR035892">
    <property type="entry name" value="C2_domain_sf"/>
</dbReference>
<name>A0A453FY44_AEGTS</name>
<dbReference type="EnsemblPlants" id="AET3Gv20824200.1">
    <property type="protein sequence ID" value="AET3Gv20824200.1"/>
    <property type="gene ID" value="AET3Gv20824200"/>
</dbReference>
<reference evidence="4" key="1">
    <citation type="journal article" date="2014" name="Science">
        <title>Ancient hybridizations among the ancestral genomes of bread wheat.</title>
        <authorList>
            <consortium name="International Wheat Genome Sequencing Consortium,"/>
            <person name="Marcussen T."/>
            <person name="Sandve S.R."/>
            <person name="Heier L."/>
            <person name="Spannagl M."/>
            <person name="Pfeifer M."/>
            <person name="Jakobsen K.S."/>
            <person name="Wulff B.B."/>
            <person name="Steuernagel B."/>
            <person name="Mayer K.F."/>
            <person name="Olsen O.A."/>
        </authorList>
    </citation>
    <scope>NUCLEOTIDE SEQUENCE [LARGE SCALE GENOMIC DNA]</scope>
    <source>
        <strain evidence="4">cv. AL8/78</strain>
    </source>
</reference>
<feature type="region of interest" description="Disordered" evidence="1">
    <location>
        <begin position="157"/>
        <end position="357"/>
    </location>
</feature>
<dbReference type="InterPro" id="IPR044750">
    <property type="entry name" value="C2_SRC2/BAP"/>
</dbReference>
<evidence type="ECO:0000256" key="1">
    <source>
        <dbReference type="SAM" id="MobiDB-lite"/>
    </source>
</evidence>
<evidence type="ECO:0000259" key="2">
    <source>
        <dbReference type="Pfam" id="PF00168"/>
    </source>
</evidence>
<dbReference type="InterPro" id="IPR000008">
    <property type="entry name" value="C2_dom"/>
</dbReference>
<feature type="compositionally biased region" description="Low complexity" evidence="1">
    <location>
        <begin position="250"/>
        <end position="267"/>
    </location>
</feature>
<keyword evidence="4" id="KW-1185">Reference proteome</keyword>
<evidence type="ECO:0000313" key="3">
    <source>
        <dbReference type="EnsemblPlants" id="AET3Gv20824200.1"/>
    </source>
</evidence>
<dbReference type="SUPFAM" id="SSF49562">
    <property type="entry name" value="C2 domain (Calcium/lipid-binding domain, CaLB)"/>
    <property type="match status" value="1"/>
</dbReference>
<feature type="domain" description="C2" evidence="2">
    <location>
        <begin position="100"/>
        <end position="179"/>
    </location>
</feature>
<dbReference type="CDD" id="cd04051">
    <property type="entry name" value="C2_SRC2_like"/>
    <property type="match status" value="1"/>
</dbReference>
<evidence type="ECO:0000313" key="4">
    <source>
        <dbReference type="Proteomes" id="UP000015105"/>
    </source>
</evidence>
<organism evidence="3 4">
    <name type="scientific">Aegilops tauschii subsp. strangulata</name>
    <name type="common">Goatgrass</name>
    <dbReference type="NCBI Taxonomy" id="200361"/>
    <lineage>
        <taxon>Eukaryota</taxon>
        <taxon>Viridiplantae</taxon>
        <taxon>Streptophyta</taxon>
        <taxon>Embryophyta</taxon>
        <taxon>Tracheophyta</taxon>
        <taxon>Spermatophyta</taxon>
        <taxon>Magnoliopsida</taxon>
        <taxon>Liliopsida</taxon>
        <taxon>Poales</taxon>
        <taxon>Poaceae</taxon>
        <taxon>BOP clade</taxon>
        <taxon>Pooideae</taxon>
        <taxon>Triticodae</taxon>
        <taxon>Triticeae</taxon>
        <taxon>Triticinae</taxon>
        <taxon>Aegilops</taxon>
    </lineage>
</organism>
<reference evidence="3" key="3">
    <citation type="journal article" date="2017" name="Nature">
        <title>Genome sequence of the progenitor of the wheat D genome Aegilops tauschii.</title>
        <authorList>
            <person name="Luo M.C."/>
            <person name="Gu Y.Q."/>
            <person name="Puiu D."/>
            <person name="Wang H."/>
            <person name="Twardziok S.O."/>
            <person name="Deal K.R."/>
            <person name="Huo N."/>
            <person name="Zhu T."/>
            <person name="Wang L."/>
            <person name="Wang Y."/>
            <person name="McGuire P.E."/>
            <person name="Liu S."/>
            <person name="Long H."/>
            <person name="Ramasamy R.K."/>
            <person name="Rodriguez J.C."/>
            <person name="Van S.L."/>
            <person name="Yuan L."/>
            <person name="Wang Z."/>
            <person name="Xia Z."/>
            <person name="Xiao L."/>
            <person name="Anderson O.D."/>
            <person name="Ouyang S."/>
            <person name="Liang Y."/>
            <person name="Zimin A.V."/>
            <person name="Pertea G."/>
            <person name="Qi P."/>
            <person name="Bennetzen J.L."/>
            <person name="Dai X."/>
            <person name="Dawson M.W."/>
            <person name="Muller H.G."/>
            <person name="Kugler K."/>
            <person name="Rivarola-Duarte L."/>
            <person name="Spannagl M."/>
            <person name="Mayer K.F.X."/>
            <person name="Lu F.H."/>
            <person name="Bevan M.W."/>
            <person name="Leroy P."/>
            <person name="Li P."/>
            <person name="You F.M."/>
            <person name="Sun Q."/>
            <person name="Liu Z."/>
            <person name="Lyons E."/>
            <person name="Wicker T."/>
            <person name="Salzberg S.L."/>
            <person name="Devos K.M."/>
            <person name="Dvorak J."/>
        </authorList>
    </citation>
    <scope>NUCLEOTIDE SEQUENCE [LARGE SCALE GENOMIC DNA]</scope>
    <source>
        <strain evidence="3">cv. AL8/78</strain>
    </source>
</reference>
<dbReference type="Gene3D" id="2.60.40.150">
    <property type="entry name" value="C2 domain"/>
    <property type="match status" value="1"/>
</dbReference>